<dbReference type="Pfam" id="PF11687">
    <property type="entry name" value="DUF3284"/>
    <property type="match status" value="1"/>
</dbReference>
<gene>
    <name evidence="1" type="ORF">IV56_GL002066</name>
</gene>
<organism evidence="1 2">
    <name type="scientific">Lacticaseibacillus saniviri JCM 17471 = DSM 24301</name>
    <dbReference type="NCBI Taxonomy" id="1293598"/>
    <lineage>
        <taxon>Bacteria</taxon>
        <taxon>Bacillati</taxon>
        <taxon>Bacillota</taxon>
        <taxon>Bacilli</taxon>
        <taxon>Lactobacillales</taxon>
        <taxon>Lactobacillaceae</taxon>
        <taxon>Lacticaseibacillus</taxon>
    </lineage>
</organism>
<reference evidence="1 2" key="1">
    <citation type="journal article" date="2015" name="Genome Announc.">
        <title>Expanding the biotechnology potential of lactobacilli through comparative genomics of 213 strains and associated genera.</title>
        <authorList>
            <person name="Sun Z."/>
            <person name="Harris H.M."/>
            <person name="McCann A."/>
            <person name="Guo C."/>
            <person name="Argimon S."/>
            <person name="Zhang W."/>
            <person name="Yang X."/>
            <person name="Jeffery I.B."/>
            <person name="Cooney J.C."/>
            <person name="Kagawa T.F."/>
            <person name="Liu W."/>
            <person name="Song Y."/>
            <person name="Salvetti E."/>
            <person name="Wrobel A."/>
            <person name="Rasinkangas P."/>
            <person name="Parkhill J."/>
            <person name="Rea M.C."/>
            <person name="O'Sullivan O."/>
            <person name="Ritari J."/>
            <person name="Douillard F.P."/>
            <person name="Paul Ross R."/>
            <person name="Yang R."/>
            <person name="Briner A.E."/>
            <person name="Felis G.E."/>
            <person name="de Vos W.M."/>
            <person name="Barrangou R."/>
            <person name="Klaenhammer T.R."/>
            <person name="Caufield P.W."/>
            <person name="Cui Y."/>
            <person name="Zhang H."/>
            <person name="O'Toole P.W."/>
        </authorList>
    </citation>
    <scope>NUCLEOTIDE SEQUENCE [LARGE SCALE GENOMIC DNA]</scope>
    <source>
        <strain evidence="1 2">DSM 24301</strain>
    </source>
</reference>
<proteinExistence type="predicted"/>
<accession>A0A0R2MWV3</accession>
<evidence type="ECO:0000313" key="1">
    <source>
        <dbReference type="EMBL" id="KRO16067.1"/>
    </source>
</evidence>
<dbReference type="AlphaFoldDB" id="A0A0R2MWV3"/>
<sequence>MKIVKTLDIPADYFYTKVIDSVIYDIKEQTGQQLPVTRLEGFEYKKQFARGRRAKVKITKNVINQAYHFETITPGSVFKVNYDIAPTADNRTQVTYEEKSEMKDTLSRMNQALIGMLFGFFRKRNFGKMLTAIEKSYTTA</sequence>
<dbReference type="Proteomes" id="UP000050969">
    <property type="component" value="Unassembled WGS sequence"/>
</dbReference>
<dbReference type="EMBL" id="JQCE01000057">
    <property type="protein sequence ID" value="KRO16067.1"/>
    <property type="molecule type" value="Genomic_DNA"/>
</dbReference>
<dbReference type="STRING" id="1293598.IV56_GL002066"/>
<name>A0A0R2MWV3_9LACO</name>
<dbReference type="PATRIC" id="fig|1293598.4.peg.2152"/>
<dbReference type="InterPro" id="IPR021701">
    <property type="entry name" value="DUF3284"/>
</dbReference>
<keyword evidence="2" id="KW-1185">Reference proteome</keyword>
<protein>
    <recommendedName>
        <fullName evidence="3">DUF3284 domain-containing protein</fullName>
    </recommendedName>
</protein>
<evidence type="ECO:0008006" key="3">
    <source>
        <dbReference type="Google" id="ProtNLM"/>
    </source>
</evidence>
<comment type="caution">
    <text evidence="1">The sequence shown here is derived from an EMBL/GenBank/DDBJ whole genome shotgun (WGS) entry which is preliminary data.</text>
</comment>
<evidence type="ECO:0000313" key="2">
    <source>
        <dbReference type="Proteomes" id="UP000050969"/>
    </source>
</evidence>
<dbReference type="RefSeq" id="WP_056993189.1">
    <property type="nucleotide sequence ID" value="NZ_JQCE01000057.1"/>
</dbReference>